<dbReference type="PANTHER" id="PTHR36434">
    <property type="entry name" value="MEMBRANE PROTEASE YUGP-RELATED"/>
    <property type="match status" value="1"/>
</dbReference>
<dbReference type="AlphaFoldDB" id="A0A1Y4T057"/>
<evidence type="ECO:0000313" key="2">
    <source>
        <dbReference type="EMBL" id="OUQ34581.1"/>
    </source>
</evidence>
<feature type="transmembrane region" description="Helical" evidence="1">
    <location>
        <begin position="129"/>
        <end position="150"/>
    </location>
</feature>
<organism evidence="2 3">
    <name type="scientific">Massilimicrobiota timonensis</name>
    <dbReference type="NCBI Taxonomy" id="1776392"/>
    <lineage>
        <taxon>Bacteria</taxon>
        <taxon>Bacillati</taxon>
        <taxon>Bacillota</taxon>
        <taxon>Erysipelotrichia</taxon>
        <taxon>Erysipelotrichales</taxon>
        <taxon>Erysipelotrichaceae</taxon>
        <taxon>Massilimicrobiota</taxon>
    </lineage>
</organism>
<name>A0A1Y4T057_9FIRM</name>
<keyword evidence="1" id="KW-0472">Membrane</keyword>
<dbReference type="PANTHER" id="PTHR36434:SF1">
    <property type="entry name" value="MEMBRANE PROTEASE YUGP-RELATED"/>
    <property type="match status" value="1"/>
</dbReference>
<dbReference type="Pfam" id="PF04298">
    <property type="entry name" value="Zn_peptidase_2"/>
    <property type="match status" value="1"/>
</dbReference>
<keyword evidence="2" id="KW-0378">Hydrolase</keyword>
<dbReference type="Proteomes" id="UP000195305">
    <property type="component" value="Unassembled WGS sequence"/>
</dbReference>
<comment type="caution">
    <text evidence="2">The sequence shown here is derived from an EMBL/GenBank/DDBJ whole genome shotgun (WGS) entry which is preliminary data.</text>
</comment>
<gene>
    <name evidence="2" type="ORF">B5E75_06285</name>
</gene>
<feature type="transmembrane region" description="Helical" evidence="1">
    <location>
        <begin position="156"/>
        <end position="175"/>
    </location>
</feature>
<feature type="transmembrane region" description="Helical" evidence="1">
    <location>
        <begin position="12"/>
        <end position="31"/>
    </location>
</feature>
<evidence type="ECO:0000313" key="3">
    <source>
        <dbReference type="Proteomes" id="UP000195305"/>
    </source>
</evidence>
<dbReference type="RefSeq" id="WP_087357922.1">
    <property type="nucleotide sequence ID" value="NZ_JACJKO010000003.1"/>
</dbReference>
<dbReference type="GO" id="GO:0006508">
    <property type="term" value="P:proteolysis"/>
    <property type="evidence" value="ECO:0007669"/>
    <property type="project" value="UniProtKB-KW"/>
</dbReference>
<feature type="transmembrane region" description="Helical" evidence="1">
    <location>
        <begin position="213"/>
        <end position="232"/>
    </location>
</feature>
<sequence length="238" mass="26491">MFFPFYGFYYNSYYMIGTIFVILAAILALWAQMKVTSTYNRYRKVANARGITGAQVAREILDSEGLYDIMIYEVKGQLSDHYNPGKKTINLSSDVYHGTSIASLAVAAHECGHAIQYKEKYVPISLRNAILPIANVGQYLGWIAIFIGLILGQTNIAWIGFIAMCGILAFQLITLPVEFDASSRALAILKTRYLTSEEYPGARKMLSAAAMTYVAAMISTLMSMLRIFLIILGNSRDD</sequence>
<dbReference type="InterPro" id="IPR007395">
    <property type="entry name" value="Zn_peptidase_2"/>
</dbReference>
<reference evidence="2 3" key="1">
    <citation type="journal article" date="2018" name="BMC Genomics">
        <title>Whole genome sequencing and function prediction of 133 gut anaerobes isolated from chicken caecum in pure cultures.</title>
        <authorList>
            <person name="Medvecky M."/>
            <person name="Cejkova D."/>
            <person name="Polansky O."/>
            <person name="Karasova D."/>
            <person name="Kubasova T."/>
            <person name="Cizek A."/>
            <person name="Rychlik I."/>
        </authorList>
    </citation>
    <scope>NUCLEOTIDE SEQUENCE [LARGE SCALE GENOMIC DNA]</scope>
    <source>
        <strain evidence="2 3">An13</strain>
    </source>
</reference>
<dbReference type="GO" id="GO:0008233">
    <property type="term" value="F:peptidase activity"/>
    <property type="evidence" value="ECO:0007669"/>
    <property type="project" value="UniProtKB-KW"/>
</dbReference>
<accession>A0A1Y4T057</accession>
<keyword evidence="3" id="KW-1185">Reference proteome</keyword>
<proteinExistence type="predicted"/>
<keyword evidence="2" id="KW-0645">Protease</keyword>
<evidence type="ECO:0000256" key="1">
    <source>
        <dbReference type="SAM" id="Phobius"/>
    </source>
</evidence>
<dbReference type="OrthoDB" id="9784298at2"/>
<keyword evidence="1" id="KW-1133">Transmembrane helix</keyword>
<dbReference type="EMBL" id="NFLJ01000015">
    <property type="protein sequence ID" value="OUQ34581.1"/>
    <property type="molecule type" value="Genomic_DNA"/>
</dbReference>
<keyword evidence="1" id="KW-0812">Transmembrane</keyword>
<protein>
    <submittedName>
        <fullName evidence="2">Zn-dependent protease</fullName>
    </submittedName>
</protein>